<evidence type="ECO:0000313" key="3">
    <source>
        <dbReference type="Proteomes" id="UP001156318"/>
    </source>
</evidence>
<organism evidence="2 3">
    <name type="scientific">Siccibacter colletis</name>
    <dbReference type="NCBI Taxonomy" id="1505757"/>
    <lineage>
        <taxon>Bacteria</taxon>
        <taxon>Pseudomonadati</taxon>
        <taxon>Pseudomonadota</taxon>
        <taxon>Gammaproteobacteria</taxon>
        <taxon>Enterobacterales</taxon>
        <taxon>Enterobacteriaceae</taxon>
        <taxon>Siccibacter</taxon>
    </lineage>
</organism>
<dbReference type="RefSeq" id="WP_264384055.1">
    <property type="nucleotide sequence ID" value="NZ_CP074352.1"/>
</dbReference>
<proteinExistence type="predicted"/>
<keyword evidence="1" id="KW-1133">Transmembrane helix</keyword>
<gene>
    <name evidence="2" type="ORF">KFZ77_09945</name>
</gene>
<reference evidence="2 3" key="1">
    <citation type="submission" date="2021-05" db="EMBL/GenBank/DDBJ databases">
        <title>Isolation, identification, and the growth promoting effects of Pantoea dispersa strain YSD J2 from the aboveground leaves of Cyperus esculentus L.Var. Sativus.</title>
        <authorList>
            <person name="Wang S."/>
            <person name="Tang X.M."/>
            <person name="Huang Y.N."/>
        </authorList>
    </citation>
    <scope>NUCLEOTIDE SEQUENCE [LARGE SCALE GENOMIC DNA]</scope>
    <source>
        <strain evidence="3">YSD YN2</strain>
    </source>
</reference>
<feature type="transmembrane region" description="Helical" evidence="1">
    <location>
        <begin position="21"/>
        <end position="40"/>
    </location>
</feature>
<name>A0ABY6JCV7_9ENTR</name>
<evidence type="ECO:0000313" key="2">
    <source>
        <dbReference type="EMBL" id="UYU30226.1"/>
    </source>
</evidence>
<dbReference type="Proteomes" id="UP001156318">
    <property type="component" value="Chromosome"/>
</dbReference>
<evidence type="ECO:0000256" key="1">
    <source>
        <dbReference type="SAM" id="Phobius"/>
    </source>
</evidence>
<sequence length="153" mass="17198">MAINARSLLEEVCRKTRVFQGRYLVPILLIAIVFGIYKALQFSPLEQELIGKVKVDDRVALYITEASAGATTDYSYRFYLGEASQDDKTFMASLEDGDQPFMITTDKEALKKVKDGAIYLSVKGTIYTFHSPALYRSHGEIYSVPVYLTSSPF</sequence>
<protein>
    <submittedName>
        <fullName evidence="2">Uncharacterized protein</fullName>
    </submittedName>
</protein>
<accession>A0ABY6JCV7</accession>
<dbReference type="EMBL" id="CP074352">
    <property type="protein sequence ID" value="UYU30226.1"/>
    <property type="molecule type" value="Genomic_DNA"/>
</dbReference>
<keyword evidence="1" id="KW-0812">Transmembrane</keyword>
<keyword evidence="3" id="KW-1185">Reference proteome</keyword>
<keyword evidence="1" id="KW-0472">Membrane</keyword>